<reference evidence="2" key="2">
    <citation type="submission" date="2016-06" db="EMBL/GenBank/DDBJ databases">
        <title>The genome of a short-lived fish provides insights into sex chromosome evolution and the genetic control of aging.</title>
        <authorList>
            <person name="Reichwald K."/>
            <person name="Felder M."/>
            <person name="Petzold A."/>
            <person name="Koch P."/>
            <person name="Groth M."/>
            <person name="Platzer M."/>
        </authorList>
    </citation>
    <scope>NUCLEOTIDE SEQUENCE</scope>
    <source>
        <tissue evidence="2">Brain</tissue>
    </source>
</reference>
<proteinExistence type="predicted"/>
<protein>
    <submittedName>
        <fullName evidence="2">Uncharacterized protein</fullName>
    </submittedName>
</protein>
<sequence length="54" mass="5777">SQPKGHPPDSKCCRKKPSVTVDTIEPVSNKHGTITPPISTSTWGQSDTNFEASP</sequence>
<reference evidence="2" key="1">
    <citation type="submission" date="2016-05" db="EMBL/GenBank/DDBJ databases">
        <authorList>
            <person name="Lavstsen T."/>
            <person name="Jespersen J.S."/>
        </authorList>
    </citation>
    <scope>NUCLEOTIDE SEQUENCE</scope>
    <source>
        <tissue evidence="2">Brain</tissue>
    </source>
</reference>
<feature type="region of interest" description="Disordered" evidence="1">
    <location>
        <begin position="25"/>
        <end position="54"/>
    </location>
</feature>
<dbReference type="EMBL" id="HADY01001360">
    <property type="protein sequence ID" value="SBP39845.1"/>
    <property type="molecule type" value="Transcribed_RNA"/>
</dbReference>
<feature type="compositionally biased region" description="Polar residues" evidence="1">
    <location>
        <begin position="30"/>
        <end position="54"/>
    </location>
</feature>
<gene>
    <name evidence="2" type="primary">Nfu_g_1_012835</name>
</gene>
<evidence type="ECO:0000256" key="1">
    <source>
        <dbReference type="SAM" id="MobiDB-lite"/>
    </source>
</evidence>
<evidence type="ECO:0000313" key="2">
    <source>
        <dbReference type="EMBL" id="SBP39845.1"/>
    </source>
</evidence>
<dbReference type="AlphaFoldDB" id="A0A1A7ZCL7"/>
<organism evidence="2">
    <name type="scientific">Nothobranchius furzeri</name>
    <name type="common">Turquoise killifish</name>
    <dbReference type="NCBI Taxonomy" id="105023"/>
    <lineage>
        <taxon>Eukaryota</taxon>
        <taxon>Metazoa</taxon>
        <taxon>Chordata</taxon>
        <taxon>Craniata</taxon>
        <taxon>Vertebrata</taxon>
        <taxon>Euteleostomi</taxon>
        <taxon>Actinopterygii</taxon>
        <taxon>Neopterygii</taxon>
        <taxon>Teleostei</taxon>
        <taxon>Neoteleostei</taxon>
        <taxon>Acanthomorphata</taxon>
        <taxon>Ovalentaria</taxon>
        <taxon>Atherinomorphae</taxon>
        <taxon>Cyprinodontiformes</taxon>
        <taxon>Nothobranchiidae</taxon>
        <taxon>Nothobranchius</taxon>
    </lineage>
</organism>
<accession>A0A1A7ZCL7</accession>
<name>A0A1A7ZCL7_NOTFU</name>
<feature type="non-terminal residue" evidence="2">
    <location>
        <position position="1"/>
    </location>
</feature>